<dbReference type="GO" id="GO:0006310">
    <property type="term" value="P:DNA recombination"/>
    <property type="evidence" value="ECO:0007669"/>
    <property type="project" value="UniProtKB-KW"/>
</dbReference>
<accession>A0A0F9WRD3</accession>
<dbReference type="Pfam" id="PF00589">
    <property type="entry name" value="Phage_integrase"/>
    <property type="match status" value="1"/>
</dbReference>
<keyword evidence="2" id="KW-0963">Cytoplasm</keyword>
<keyword evidence="6" id="KW-0238">DNA-binding</keyword>
<dbReference type="GO" id="GO:0051301">
    <property type="term" value="P:cell division"/>
    <property type="evidence" value="ECO:0007669"/>
    <property type="project" value="UniProtKB-KW"/>
</dbReference>
<dbReference type="GO" id="GO:0007059">
    <property type="term" value="P:chromosome segregation"/>
    <property type="evidence" value="ECO:0007669"/>
    <property type="project" value="UniProtKB-KW"/>
</dbReference>
<dbReference type="CDD" id="cd00798">
    <property type="entry name" value="INT_XerDC_C"/>
    <property type="match status" value="1"/>
</dbReference>
<dbReference type="PROSITE" id="PS51898">
    <property type="entry name" value="TYR_RECOMBINASE"/>
    <property type="match status" value="1"/>
</dbReference>
<dbReference type="InterPro" id="IPR004107">
    <property type="entry name" value="Integrase_SAM-like_N"/>
</dbReference>
<comment type="caution">
    <text evidence="11">The sequence shown here is derived from an EMBL/GenBank/DDBJ whole genome shotgun (WGS) entry which is preliminary data.</text>
</comment>
<comment type="subcellular location">
    <subcellularLocation>
        <location evidence="1">Cytoplasm</location>
    </subcellularLocation>
</comment>
<feature type="domain" description="Tyr recombinase" evidence="9">
    <location>
        <begin position="125"/>
        <end position="307"/>
    </location>
</feature>
<dbReference type="GO" id="GO:0015074">
    <property type="term" value="P:DNA integration"/>
    <property type="evidence" value="ECO:0007669"/>
    <property type="project" value="UniProtKB-KW"/>
</dbReference>
<dbReference type="EMBL" id="LAZR01000217">
    <property type="protein sequence ID" value="KKN81298.1"/>
    <property type="molecule type" value="Genomic_DNA"/>
</dbReference>
<dbReference type="NCBIfam" id="NF001399">
    <property type="entry name" value="PRK00283.1"/>
    <property type="match status" value="1"/>
</dbReference>
<dbReference type="InterPro" id="IPR011010">
    <property type="entry name" value="DNA_brk_join_enz"/>
</dbReference>
<evidence type="ECO:0000259" key="9">
    <source>
        <dbReference type="PROSITE" id="PS51898"/>
    </source>
</evidence>
<keyword evidence="8" id="KW-0131">Cell cycle</keyword>
<dbReference type="AlphaFoldDB" id="A0A0F9WRD3"/>
<keyword evidence="3" id="KW-0132">Cell division</keyword>
<dbReference type="InterPro" id="IPR013762">
    <property type="entry name" value="Integrase-like_cat_sf"/>
</dbReference>
<evidence type="ECO:0000256" key="5">
    <source>
        <dbReference type="ARBA" id="ARBA00022908"/>
    </source>
</evidence>
<evidence type="ECO:0000259" key="10">
    <source>
        <dbReference type="PROSITE" id="PS51900"/>
    </source>
</evidence>
<dbReference type="PANTHER" id="PTHR30349:SF81">
    <property type="entry name" value="TYROSINE RECOMBINASE XERC"/>
    <property type="match status" value="1"/>
</dbReference>
<evidence type="ECO:0000313" key="11">
    <source>
        <dbReference type="EMBL" id="KKN81298.1"/>
    </source>
</evidence>
<proteinExistence type="inferred from homology"/>
<dbReference type="InterPro" id="IPR050090">
    <property type="entry name" value="Tyrosine_recombinase_XerCD"/>
</dbReference>
<gene>
    <name evidence="11" type="ORF">LCGC14_0321350</name>
</gene>
<dbReference type="Gene3D" id="1.10.150.130">
    <property type="match status" value="1"/>
</dbReference>
<dbReference type="PROSITE" id="PS51900">
    <property type="entry name" value="CB"/>
    <property type="match status" value="1"/>
</dbReference>
<evidence type="ECO:0000256" key="7">
    <source>
        <dbReference type="ARBA" id="ARBA00023172"/>
    </source>
</evidence>
<dbReference type="InterPro" id="IPR002104">
    <property type="entry name" value="Integrase_catalytic"/>
</dbReference>
<dbReference type="HAMAP" id="MF_01808">
    <property type="entry name" value="Recomb_XerC_XerD"/>
    <property type="match status" value="1"/>
</dbReference>
<sequence>MVIATGSPNLKVPSLPFPDGRTHLAGFLDYLQAECGLALNTRKAYGRDLKRFLAEMSQQGLGSLSDLTPGHLDRYVRSLRQVGLGDSSSARAVAAVRMFCRYLVLQRVLAEDVSASILRPKTWHRLPTVLGEQAVQALLAAPQAADDAHALRDRALLMLLYATGIRATEAATLCINDVNFTLGVARVLGKGAKERIVPVADAALEALQNYMKQCRPALQPASQALFVSRSGRPLAREDVYRIVRKYVRRAGLRGRIGPHTLRHSFATEVLANGADLRSVQEMLGHADVASTQVYTHVDAARLKAVHKKYHPRP</sequence>
<evidence type="ECO:0000256" key="2">
    <source>
        <dbReference type="ARBA" id="ARBA00022490"/>
    </source>
</evidence>
<evidence type="ECO:0000256" key="4">
    <source>
        <dbReference type="ARBA" id="ARBA00022829"/>
    </source>
</evidence>
<evidence type="ECO:0000256" key="8">
    <source>
        <dbReference type="ARBA" id="ARBA00023306"/>
    </source>
</evidence>
<evidence type="ECO:0000256" key="6">
    <source>
        <dbReference type="ARBA" id="ARBA00023125"/>
    </source>
</evidence>
<dbReference type="Gene3D" id="1.10.443.10">
    <property type="entry name" value="Intergrase catalytic core"/>
    <property type="match status" value="1"/>
</dbReference>
<evidence type="ECO:0000256" key="3">
    <source>
        <dbReference type="ARBA" id="ARBA00022618"/>
    </source>
</evidence>
<dbReference type="GO" id="GO:0005737">
    <property type="term" value="C:cytoplasm"/>
    <property type="evidence" value="ECO:0007669"/>
    <property type="project" value="UniProtKB-SubCell"/>
</dbReference>
<keyword evidence="4" id="KW-0159">Chromosome partition</keyword>
<feature type="domain" description="Core-binding (CB)" evidence="10">
    <location>
        <begin position="18"/>
        <end position="104"/>
    </location>
</feature>
<dbReference type="InterPro" id="IPR044068">
    <property type="entry name" value="CB"/>
</dbReference>
<name>A0A0F9WRD3_9ZZZZ</name>
<organism evidence="11">
    <name type="scientific">marine sediment metagenome</name>
    <dbReference type="NCBI Taxonomy" id="412755"/>
    <lineage>
        <taxon>unclassified sequences</taxon>
        <taxon>metagenomes</taxon>
        <taxon>ecological metagenomes</taxon>
    </lineage>
</organism>
<evidence type="ECO:0000256" key="1">
    <source>
        <dbReference type="ARBA" id="ARBA00004496"/>
    </source>
</evidence>
<protein>
    <recommendedName>
        <fullName evidence="12">Tyrosine recombinase XerD</fullName>
    </recommendedName>
</protein>
<dbReference type="SUPFAM" id="SSF47823">
    <property type="entry name" value="lambda integrase-like, N-terminal domain"/>
    <property type="match status" value="1"/>
</dbReference>
<keyword evidence="5" id="KW-0229">DNA integration</keyword>
<dbReference type="Pfam" id="PF02899">
    <property type="entry name" value="Phage_int_SAM_1"/>
    <property type="match status" value="1"/>
</dbReference>
<dbReference type="InterPro" id="IPR023009">
    <property type="entry name" value="Tyrosine_recombinase_XerC/XerD"/>
</dbReference>
<reference evidence="11" key="1">
    <citation type="journal article" date="2015" name="Nature">
        <title>Complex archaea that bridge the gap between prokaryotes and eukaryotes.</title>
        <authorList>
            <person name="Spang A."/>
            <person name="Saw J.H."/>
            <person name="Jorgensen S.L."/>
            <person name="Zaremba-Niedzwiedzka K."/>
            <person name="Martijn J."/>
            <person name="Lind A.E."/>
            <person name="van Eijk R."/>
            <person name="Schleper C."/>
            <person name="Guy L."/>
            <person name="Ettema T.J."/>
        </authorList>
    </citation>
    <scope>NUCLEOTIDE SEQUENCE</scope>
</reference>
<dbReference type="InterPro" id="IPR010998">
    <property type="entry name" value="Integrase_recombinase_N"/>
</dbReference>
<keyword evidence="7" id="KW-0233">DNA recombination</keyword>
<dbReference type="GO" id="GO:0003677">
    <property type="term" value="F:DNA binding"/>
    <property type="evidence" value="ECO:0007669"/>
    <property type="project" value="UniProtKB-KW"/>
</dbReference>
<dbReference type="SUPFAM" id="SSF56349">
    <property type="entry name" value="DNA breaking-rejoining enzymes"/>
    <property type="match status" value="1"/>
</dbReference>
<evidence type="ECO:0008006" key="12">
    <source>
        <dbReference type="Google" id="ProtNLM"/>
    </source>
</evidence>
<dbReference type="PANTHER" id="PTHR30349">
    <property type="entry name" value="PHAGE INTEGRASE-RELATED"/>
    <property type="match status" value="1"/>
</dbReference>